<dbReference type="PANTHER" id="PTHR43780:SF7">
    <property type="entry name" value="D-CYSTEINE DESULFHYDRASE 2, MITOCHONDRIAL"/>
    <property type="match status" value="1"/>
</dbReference>
<dbReference type="KEGG" id="pnl:PNK_0751"/>
<accession>A0A0U5J8I2</accession>
<dbReference type="SUPFAM" id="SSF53686">
    <property type="entry name" value="Tryptophan synthase beta subunit-like PLP-dependent enzymes"/>
    <property type="match status" value="1"/>
</dbReference>
<evidence type="ECO:0000256" key="2">
    <source>
        <dbReference type="ARBA" id="ARBA00008639"/>
    </source>
</evidence>
<dbReference type="InParanoid" id="A0A0U5J8I2"/>
<dbReference type="Proteomes" id="UP000069902">
    <property type="component" value="Chromosome cPNK"/>
</dbReference>
<dbReference type="STRING" id="389348.PNK_0751"/>
<proteinExistence type="inferred from homology"/>
<comment type="similarity">
    <text evidence="2">Belongs to the ACC deaminase/D-cysteine desulfhydrase family.</text>
</comment>
<evidence type="ECO:0000256" key="1">
    <source>
        <dbReference type="ARBA" id="ARBA00001933"/>
    </source>
</evidence>
<dbReference type="RefSeq" id="WP_059060387.1">
    <property type="nucleotide sequence ID" value="NZ_LN879502.1"/>
</dbReference>
<dbReference type="PIRSF" id="PIRSF006278">
    <property type="entry name" value="ACCD_DCysDesulf"/>
    <property type="match status" value="1"/>
</dbReference>
<evidence type="ECO:0000256" key="4">
    <source>
        <dbReference type="PIRSR" id="PIRSR006278-1"/>
    </source>
</evidence>
<organism evidence="6 7">
    <name type="scientific">Candidatus Protochlamydia naegleriophila</name>
    <dbReference type="NCBI Taxonomy" id="389348"/>
    <lineage>
        <taxon>Bacteria</taxon>
        <taxon>Pseudomonadati</taxon>
        <taxon>Chlamydiota</taxon>
        <taxon>Chlamydiia</taxon>
        <taxon>Parachlamydiales</taxon>
        <taxon>Parachlamydiaceae</taxon>
        <taxon>Candidatus Protochlamydia</taxon>
    </lineage>
</organism>
<feature type="active site" description="Nucleophile" evidence="4">
    <location>
        <position position="81"/>
    </location>
</feature>
<dbReference type="PATRIC" id="fig|389348.3.peg.820"/>
<protein>
    <recommendedName>
        <fullName evidence="8">1-aminocyclopropane-1-carboxylate deaminase</fullName>
    </recommendedName>
</protein>
<dbReference type="AlphaFoldDB" id="A0A0U5J8I2"/>
<comment type="cofactor">
    <cofactor evidence="1">
        <name>pyridoxal 5'-phosphate</name>
        <dbReference type="ChEBI" id="CHEBI:597326"/>
    </cofactor>
</comment>
<gene>
    <name evidence="6" type="ORF">PNK_0751</name>
</gene>
<evidence type="ECO:0000313" key="6">
    <source>
        <dbReference type="EMBL" id="CUI16377.1"/>
    </source>
</evidence>
<keyword evidence="7" id="KW-1185">Reference proteome</keyword>
<evidence type="ECO:0000256" key="5">
    <source>
        <dbReference type="PIRSR" id="PIRSR006278-2"/>
    </source>
</evidence>
<dbReference type="EMBL" id="LN879502">
    <property type="protein sequence ID" value="CUI16377.1"/>
    <property type="molecule type" value="Genomic_DNA"/>
</dbReference>
<keyword evidence="3 5" id="KW-0663">Pyridoxal phosphate</keyword>
<dbReference type="PANTHER" id="PTHR43780">
    <property type="entry name" value="1-AMINOCYCLOPROPANE-1-CARBOXYLATE DEAMINASE-RELATED"/>
    <property type="match status" value="1"/>
</dbReference>
<feature type="modified residue" description="N6-(pyridoxal phosphate)lysine" evidence="5">
    <location>
        <position position="54"/>
    </location>
</feature>
<dbReference type="GO" id="GO:0019148">
    <property type="term" value="F:D-cysteine desulfhydrase activity"/>
    <property type="evidence" value="ECO:0007669"/>
    <property type="project" value="TreeGrafter"/>
</dbReference>
<dbReference type="Gene3D" id="3.40.50.1100">
    <property type="match status" value="2"/>
</dbReference>
<name>A0A0U5J8I2_9BACT</name>
<sequence length="347" mass="39249">MTPADSLRERLSLIPQAPYPHHSRLHALKSFSTPHTAVYIKREDELGFGIAGSKIRKYRSLIPHLLSQGIEEVLVIGSAYSNHVLGISQLLIENSLNPTLFLRGDPDRVLKGNAFLTTLLVGKDSIHWFSKSQWSMVHECVKNYAQKTPRRCFILPEGAHLPESLPGALSLPLDIIHNEKENNLSFDHLFIDSGTGLTAIALILAYQWLGKKNMIHVFLMAEDEDYFLKQLTAFHSHFQRLMQTFDLPLPTRFQLHKPLRAPRFGQMHPLLFQDIIKLARTEGFLTDPIYTGKLFHEAQRLIQDQELKGQILIVHSGGALTLMGFEEQLKSAFLSLYPDSKGSAEGQ</sequence>
<evidence type="ECO:0000256" key="3">
    <source>
        <dbReference type="ARBA" id="ARBA00022898"/>
    </source>
</evidence>
<dbReference type="FunCoup" id="A0A0U5J8I2">
    <property type="interactions" value="237"/>
</dbReference>
<dbReference type="InterPro" id="IPR027278">
    <property type="entry name" value="ACCD_DCysDesulf"/>
</dbReference>
<dbReference type="InterPro" id="IPR036052">
    <property type="entry name" value="TrpB-like_PALP_sf"/>
</dbReference>
<evidence type="ECO:0008006" key="8">
    <source>
        <dbReference type="Google" id="ProtNLM"/>
    </source>
</evidence>
<reference evidence="7" key="1">
    <citation type="submission" date="2015-09" db="EMBL/GenBank/DDBJ databases">
        <authorList>
            <person name="Bertelli C."/>
        </authorList>
    </citation>
    <scope>NUCLEOTIDE SEQUENCE [LARGE SCALE GENOMIC DNA]</scope>
    <source>
        <strain evidence="7">KNic</strain>
    </source>
</reference>
<evidence type="ECO:0000313" key="7">
    <source>
        <dbReference type="Proteomes" id="UP000069902"/>
    </source>
</evidence>